<dbReference type="Proteomes" id="UP000239590">
    <property type="component" value="Unassembled WGS sequence"/>
</dbReference>
<feature type="region of interest" description="Disordered" evidence="5">
    <location>
        <begin position="241"/>
        <end position="263"/>
    </location>
</feature>
<dbReference type="GO" id="GO:0046872">
    <property type="term" value="F:metal ion binding"/>
    <property type="evidence" value="ECO:0007669"/>
    <property type="project" value="UniProtKB-KW"/>
</dbReference>
<protein>
    <submittedName>
        <fullName evidence="8">Cytochrome C</fullName>
    </submittedName>
</protein>
<dbReference type="GO" id="GO:0009055">
    <property type="term" value="F:electron transfer activity"/>
    <property type="evidence" value="ECO:0007669"/>
    <property type="project" value="InterPro"/>
</dbReference>
<evidence type="ECO:0000256" key="4">
    <source>
        <dbReference type="PROSITE-ProRule" id="PRU00433"/>
    </source>
</evidence>
<dbReference type="RefSeq" id="WP_104713554.1">
    <property type="nucleotide sequence ID" value="NZ_PTRA01000001.1"/>
</dbReference>
<sequence length="263" mass="29166">MNFEIKTGEDLFLIVVLCCLILGALALMVTTLHLYLTVKQAFPDSSKKEVDEPYQYSSLWHRIMGLRPTAMNDQLMLEHAPDGIQELDNPTPGWFMALFYGTIVCAIGYMLYYHVLGPGDVMNQEYTAEMAVAEKAHEEYLKKFANSVNESNVTILRDEKAIEAGKKIFDQNCTACHGAAGEGKVGPNLTDNYWLHGGTINAVFKTIAEGVPDKGMLSWKKQLNPIQIQQVSSYIFSLQGTKPAGAKEPQGEEVKTAPDVAKR</sequence>
<name>A0A2S7IT35_9BACT</name>
<evidence type="ECO:0000256" key="2">
    <source>
        <dbReference type="ARBA" id="ARBA00022723"/>
    </source>
</evidence>
<dbReference type="GO" id="GO:0020037">
    <property type="term" value="F:heme binding"/>
    <property type="evidence" value="ECO:0007669"/>
    <property type="project" value="InterPro"/>
</dbReference>
<dbReference type="PROSITE" id="PS51007">
    <property type="entry name" value="CYTC"/>
    <property type="match status" value="1"/>
</dbReference>
<feature type="domain" description="Cytochrome c" evidence="7">
    <location>
        <begin position="160"/>
        <end position="239"/>
    </location>
</feature>
<dbReference type="AlphaFoldDB" id="A0A2S7IT35"/>
<evidence type="ECO:0000256" key="6">
    <source>
        <dbReference type="SAM" id="Phobius"/>
    </source>
</evidence>
<dbReference type="InterPro" id="IPR038414">
    <property type="entry name" value="CcoP_N_sf"/>
</dbReference>
<dbReference type="EMBL" id="PTRA01000001">
    <property type="protein sequence ID" value="PQA60842.1"/>
    <property type="molecule type" value="Genomic_DNA"/>
</dbReference>
<proteinExistence type="predicted"/>
<keyword evidence="6" id="KW-0472">Membrane</keyword>
<keyword evidence="6" id="KW-0812">Transmembrane</keyword>
<dbReference type="Gene3D" id="6.10.280.130">
    <property type="match status" value="1"/>
</dbReference>
<evidence type="ECO:0000313" key="9">
    <source>
        <dbReference type="Proteomes" id="UP000239590"/>
    </source>
</evidence>
<dbReference type="InterPro" id="IPR050597">
    <property type="entry name" value="Cytochrome_c_Oxidase_Subunit"/>
</dbReference>
<keyword evidence="1 4" id="KW-0349">Heme</keyword>
<keyword evidence="9" id="KW-1185">Reference proteome</keyword>
<feature type="transmembrane region" description="Helical" evidence="6">
    <location>
        <begin position="93"/>
        <end position="112"/>
    </location>
</feature>
<dbReference type="InterPro" id="IPR009056">
    <property type="entry name" value="Cyt_c-like_dom"/>
</dbReference>
<dbReference type="OrthoDB" id="9811281at2"/>
<dbReference type="Pfam" id="PF13442">
    <property type="entry name" value="Cytochrome_CBB3"/>
    <property type="match status" value="1"/>
</dbReference>
<accession>A0A2S7IT35</accession>
<comment type="caution">
    <text evidence="8">The sequence shown here is derived from an EMBL/GenBank/DDBJ whole genome shotgun (WGS) entry which is preliminary data.</text>
</comment>
<dbReference type="InterPro" id="IPR036909">
    <property type="entry name" value="Cyt_c-like_dom_sf"/>
</dbReference>
<reference evidence="9" key="1">
    <citation type="submission" date="2018-02" db="EMBL/GenBank/DDBJ databases">
        <title>Genome sequencing of Solimonas sp. HR-BB.</title>
        <authorList>
            <person name="Lee Y."/>
            <person name="Jeon C.O."/>
        </authorList>
    </citation>
    <scope>NUCLEOTIDE SEQUENCE [LARGE SCALE GENOMIC DNA]</scope>
    <source>
        <strain evidence="9">HR-U</strain>
    </source>
</reference>
<dbReference type="PANTHER" id="PTHR33751:SF1">
    <property type="entry name" value="CBB3-TYPE CYTOCHROME C OXIDASE SUBUNIT FIXP"/>
    <property type="match status" value="1"/>
</dbReference>
<keyword evidence="3 4" id="KW-0408">Iron</keyword>
<gene>
    <name evidence="8" type="ORF">C5O19_14875</name>
</gene>
<evidence type="ECO:0000259" key="7">
    <source>
        <dbReference type="PROSITE" id="PS51007"/>
    </source>
</evidence>
<dbReference type="SUPFAM" id="SSF46626">
    <property type="entry name" value="Cytochrome c"/>
    <property type="match status" value="1"/>
</dbReference>
<dbReference type="Pfam" id="PF14715">
    <property type="entry name" value="FixP_N"/>
    <property type="match status" value="1"/>
</dbReference>
<keyword evidence="6" id="KW-1133">Transmembrane helix</keyword>
<feature type="compositionally biased region" description="Basic and acidic residues" evidence="5">
    <location>
        <begin position="249"/>
        <end position="263"/>
    </location>
</feature>
<dbReference type="PANTHER" id="PTHR33751">
    <property type="entry name" value="CBB3-TYPE CYTOCHROME C OXIDASE SUBUNIT FIXP"/>
    <property type="match status" value="1"/>
</dbReference>
<feature type="transmembrane region" description="Helical" evidence="6">
    <location>
        <begin position="12"/>
        <end position="36"/>
    </location>
</feature>
<evidence type="ECO:0000256" key="1">
    <source>
        <dbReference type="ARBA" id="ARBA00022617"/>
    </source>
</evidence>
<dbReference type="Gene3D" id="1.10.760.10">
    <property type="entry name" value="Cytochrome c-like domain"/>
    <property type="match status" value="1"/>
</dbReference>
<dbReference type="InterPro" id="IPR032858">
    <property type="entry name" value="CcoP_N"/>
</dbReference>
<keyword evidence="2 4" id="KW-0479">Metal-binding</keyword>
<organism evidence="8 9">
    <name type="scientific">Siphonobacter curvatus</name>
    <dbReference type="NCBI Taxonomy" id="2094562"/>
    <lineage>
        <taxon>Bacteria</taxon>
        <taxon>Pseudomonadati</taxon>
        <taxon>Bacteroidota</taxon>
        <taxon>Cytophagia</taxon>
        <taxon>Cytophagales</taxon>
        <taxon>Cytophagaceae</taxon>
        <taxon>Siphonobacter</taxon>
    </lineage>
</organism>
<evidence type="ECO:0000256" key="3">
    <source>
        <dbReference type="ARBA" id="ARBA00023004"/>
    </source>
</evidence>
<evidence type="ECO:0000313" key="8">
    <source>
        <dbReference type="EMBL" id="PQA60842.1"/>
    </source>
</evidence>
<evidence type="ECO:0000256" key="5">
    <source>
        <dbReference type="SAM" id="MobiDB-lite"/>
    </source>
</evidence>